<dbReference type="Pfam" id="PF00291">
    <property type="entry name" value="PALP"/>
    <property type="match status" value="1"/>
</dbReference>
<comment type="caution">
    <text evidence="13">The sequence shown here is derived from an EMBL/GenBank/DDBJ whole genome shotgun (WGS) entry which is preliminary data.</text>
</comment>
<dbReference type="InterPro" id="IPR001721">
    <property type="entry name" value="TD_ACT-like"/>
</dbReference>
<reference evidence="13" key="2">
    <citation type="submission" date="2021-04" db="EMBL/GenBank/DDBJ databases">
        <authorList>
            <person name="Gilroy R."/>
        </authorList>
    </citation>
    <scope>NUCLEOTIDE SEQUENCE</scope>
    <source>
        <strain evidence="13">378</strain>
    </source>
</reference>
<dbReference type="Pfam" id="PF00585">
    <property type="entry name" value="Thr_dehydrat_C"/>
    <property type="match status" value="2"/>
</dbReference>
<proteinExistence type="inferred from homology"/>
<dbReference type="NCBIfam" id="TIGR01124">
    <property type="entry name" value="ilvA_2Cterm"/>
    <property type="match status" value="1"/>
</dbReference>
<comment type="cofactor">
    <cofactor evidence="2 11">
        <name>pyridoxal 5'-phosphate</name>
        <dbReference type="ChEBI" id="CHEBI:597326"/>
    </cofactor>
</comment>
<evidence type="ECO:0000256" key="6">
    <source>
        <dbReference type="ARBA" id="ARBA00022624"/>
    </source>
</evidence>
<evidence type="ECO:0000259" key="12">
    <source>
        <dbReference type="PROSITE" id="PS51672"/>
    </source>
</evidence>
<dbReference type="Proteomes" id="UP000733611">
    <property type="component" value="Unassembled WGS sequence"/>
</dbReference>
<keyword evidence="8 11" id="KW-0663">Pyridoxal phosphate</keyword>
<dbReference type="PANTHER" id="PTHR48078">
    <property type="entry name" value="THREONINE DEHYDRATASE, MITOCHONDRIAL-RELATED"/>
    <property type="match status" value="1"/>
</dbReference>
<evidence type="ECO:0000256" key="1">
    <source>
        <dbReference type="ARBA" id="ARBA00001274"/>
    </source>
</evidence>
<reference evidence="13" key="1">
    <citation type="journal article" date="2021" name="PeerJ">
        <title>Extensive microbial diversity within the chicken gut microbiome revealed by metagenomics and culture.</title>
        <authorList>
            <person name="Gilroy R."/>
            <person name="Ravi A."/>
            <person name="Getino M."/>
            <person name="Pursley I."/>
            <person name="Horton D.L."/>
            <person name="Alikhan N.F."/>
            <person name="Baker D."/>
            <person name="Gharbi K."/>
            <person name="Hall N."/>
            <person name="Watson M."/>
            <person name="Adriaenssens E.M."/>
            <person name="Foster-Nyarko E."/>
            <person name="Jarju S."/>
            <person name="Secka A."/>
            <person name="Antonio M."/>
            <person name="Oren A."/>
            <person name="Chaudhuri R.R."/>
            <person name="La Ragione R."/>
            <person name="Hildebrand F."/>
            <person name="Pallen M.J."/>
        </authorList>
    </citation>
    <scope>NUCLEOTIDE SEQUENCE</scope>
    <source>
        <strain evidence="13">378</strain>
    </source>
</reference>
<gene>
    <name evidence="11 13" type="primary">ilvA</name>
    <name evidence="13" type="ORF">H9847_07485</name>
</gene>
<dbReference type="Gene3D" id="3.40.1020.10">
    <property type="entry name" value="Biosynthetic Threonine Deaminase, Domain 3"/>
    <property type="match status" value="1"/>
</dbReference>
<organism evidence="13 14">
    <name type="scientific">Candidatus Anaerobiospirillum pullicola</name>
    <dbReference type="NCBI Taxonomy" id="2838451"/>
    <lineage>
        <taxon>Bacteria</taxon>
        <taxon>Pseudomonadati</taxon>
        <taxon>Pseudomonadota</taxon>
        <taxon>Gammaproteobacteria</taxon>
        <taxon>Aeromonadales</taxon>
        <taxon>Succinivibrionaceae</taxon>
        <taxon>Anaerobiospirillum</taxon>
    </lineage>
</organism>
<dbReference type="InterPro" id="IPR045865">
    <property type="entry name" value="ACT-like_dom_sf"/>
</dbReference>
<evidence type="ECO:0000256" key="10">
    <source>
        <dbReference type="ARBA" id="ARBA00023304"/>
    </source>
</evidence>
<dbReference type="CDD" id="cd01562">
    <property type="entry name" value="Thr-dehyd"/>
    <property type="match status" value="1"/>
</dbReference>
<dbReference type="FunFam" id="3.40.50.1100:FF:000005">
    <property type="entry name" value="Threonine dehydratase catabolic"/>
    <property type="match status" value="1"/>
</dbReference>
<dbReference type="PROSITE" id="PS51672">
    <property type="entry name" value="ACT_LIKE"/>
    <property type="match status" value="2"/>
</dbReference>
<keyword evidence="7" id="KW-0677">Repeat</keyword>
<dbReference type="GO" id="GO:0003941">
    <property type="term" value="F:L-serine ammonia-lyase activity"/>
    <property type="evidence" value="ECO:0007669"/>
    <property type="project" value="TreeGrafter"/>
</dbReference>
<dbReference type="GO" id="GO:0006567">
    <property type="term" value="P:L-threonine catabolic process"/>
    <property type="evidence" value="ECO:0007669"/>
    <property type="project" value="TreeGrafter"/>
</dbReference>
<dbReference type="Gene3D" id="3.40.50.1100">
    <property type="match status" value="2"/>
</dbReference>
<keyword evidence="10 11" id="KW-0100">Branched-chain amino acid biosynthesis</keyword>
<evidence type="ECO:0000256" key="11">
    <source>
        <dbReference type="RuleBase" id="RU362012"/>
    </source>
</evidence>
<keyword evidence="5 11" id="KW-0028">Amino-acid biosynthesis</keyword>
<dbReference type="SUPFAM" id="SSF55021">
    <property type="entry name" value="ACT-like"/>
    <property type="match status" value="2"/>
</dbReference>
<evidence type="ECO:0000256" key="9">
    <source>
        <dbReference type="ARBA" id="ARBA00023239"/>
    </source>
</evidence>
<protein>
    <recommendedName>
        <fullName evidence="11">L-threonine dehydratase</fullName>
        <ecNumber evidence="11">4.3.1.19</ecNumber>
    </recommendedName>
    <alternativeName>
        <fullName evidence="11">Threonine deaminase</fullName>
    </alternativeName>
</protein>
<dbReference type="InterPro" id="IPR038110">
    <property type="entry name" value="TD_ACT-like_sf"/>
</dbReference>
<dbReference type="InterPro" id="IPR050147">
    <property type="entry name" value="Ser/Thr_Dehydratase"/>
</dbReference>
<comment type="catalytic activity">
    <reaction evidence="1 11">
        <text>L-threonine = 2-oxobutanoate + NH4(+)</text>
        <dbReference type="Rhea" id="RHEA:22108"/>
        <dbReference type="ChEBI" id="CHEBI:16763"/>
        <dbReference type="ChEBI" id="CHEBI:28938"/>
        <dbReference type="ChEBI" id="CHEBI:57926"/>
        <dbReference type="EC" id="4.3.1.19"/>
    </reaction>
</comment>
<comment type="function">
    <text evidence="11">Catalyzes the anaerobic formation of alpha-ketobutyrate and ammonia from threonine in a two-step reaction. The first step involved a dehydration of threonine and a production of enamine intermediates (aminocrotonate), which tautomerizes to its imine form (iminobutyrate). Both intermediates are unstable and short-lived. The second step is the nonenzymatic hydrolysis of the enamine/imine intermediates to form 2-ketobutyrate and free ammonia. In the low water environment of the cell, the second step is accelerated by RidA.</text>
</comment>
<dbReference type="GO" id="GO:0004794">
    <property type="term" value="F:threonine deaminase activity"/>
    <property type="evidence" value="ECO:0007669"/>
    <property type="project" value="UniProtKB-UniRule"/>
</dbReference>
<evidence type="ECO:0000313" key="14">
    <source>
        <dbReference type="Proteomes" id="UP000733611"/>
    </source>
</evidence>
<feature type="domain" description="ACT-like" evidence="12">
    <location>
        <begin position="431"/>
        <end position="503"/>
    </location>
</feature>
<evidence type="ECO:0000256" key="2">
    <source>
        <dbReference type="ARBA" id="ARBA00001933"/>
    </source>
</evidence>
<comment type="pathway">
    <text evidence="3 11">Amino-acid biosynthesis; L-isoleucine biosynthesis; 2-oxobutanoate from L-threonine: step 1/1.</text>
</comment>
<dbReference type="GO" id="GO:0009097">
    <property type="term" value="P:isoleucine biosynthetic process"/>
    <property type="evidence" value="ECO:0007669"/>
    <property type="project" value="UniProtKB-UniRule"/>
</dbReference>
<dbReference type="InterPro" id="IPR036052">
    <property type="entry name" value="TrpB-like_PALP_sf"/>
</dbReference>
<dbReference type="AlphaFoldDB" id="A0A948TGX3"/>
<dbReference type="EC" id="4.3.1.19" evidence="11"/>
<evidence type="ECO:0000313" key="13">
    <source>
        <dbReference type="EMBL" id="MBU3844689.1"/>
    </source>
</evidence>
<feature type="domain" description="ACT-like" evidence="12">
    <location>
        <begin position="336"/>
        <end position="408"/>
    </location>
</feature>
<evidence type="ECO:0000256" key="5">
    <source>
        <dbReference type="ARBA" id="ARBA00022605"/>
    </source>
</evidence>
<evidence type="ECO:0000256" key="8">
    <source>
        <dbReference type="ARBA" id="ARBA00022898"/>
    </source>
</evidence>
<evidence type="ECO:0000256" key="3">
    <source>
        <dbReference type="ARBA" id="ARBA00004810"/>
    </source>
</evidence>
<dbReference type="InterPro" id="IPR001926">
    <property type="entry name" value="TrpB-like_PALP"/>
</dbReference>
<accession>A0A948TGX3</accession>
<keyword evidence="6 11" id="KW-0412">Isoleucine biosynthesis</keyword>
<keyword evidence="9 11" id="KW-0456">Lyase</keyword>
<comment type="subunit">
    <text evidence="11">Homotetramer.</text>
</comment>
<dbReference type="GO" id="GO:0006565">
    <property type="term" value="P:L-serine catabolic process"/>
    <property type="evidence" value="ECO:0007669"/>
    <property type="project" value="TreeGrafter"/>
</dbReference>
<dbReference type="SUPFAM" id="SSF53686">
    <property type="entry name" value="Tryptophan synthase beta subunit-like PLP-dependent enzymes"/>
    <property type="match status" value="1"/>
</dbReference>
<dbReference type="NCBIfam" id="NF006674">
    <property type="entry name" value="PRK09224.1"/>
    <property type="match status" value="1"/>
</dbReference>
<dbReference type="CDD" id="cd04906">
    <property type="entry name" value="ACT_ThrD-I_1"/>
    <property type="match status" value="1"/>
</dbReference>
<dbReference type="CDD" id="cd04907">
    <property type="entry name" value="ACT_ThrD-I_2"/>
    <property type="match status" value="1"/>
</dbReference>
<dbReference type="InterPro" id="IPR005787">
    <property type="entry name" value="Thr_deHydtase_biosynth"/>
</dbReference>
<dbReference type="FunFam" id="3.40.50.1100:FF:000008">
    <property type="entry name" value="L-threonine dehydratase"/>
    <property type="match status" value="1"/>
</dbReference>
<comment type="similarity">
    <text evidence="4 11">Belongs to the serine/threonine dehydratase family.</text>
</comment>
<evidence type="ECO:0000256" key="7">
    <source>
        <dbReference type="ARBA" id="ARBA00022737"/>
    </source>
</evidence>
<dbReference type="PANTHER" id="PTHR48078:SF11">
    <property type="entry name" value="THREONINE DEHYDRATASE, MITOCHONDRIAL"/>
    <property type="match status" value="1"/>
</dbReference>
<evidence type="ECO:0000256" key="4">
    <source>
        <dbReference type="ARBA" id="ARBA00010869"/>
    </source>
</evidence>
<sequence>MAADNQISGQEYLRKILLARIYPVARLTPLHKLEKLSDKLGVGKIYLKREDYQTIHSFKIRGAYNKMRQLSQDQKACGVVAASAGNHAQGVALSAKNLGTRAVIVMPTTTPDLKVDAVRRFGAEIVLYGDSFNEAYEHAKELSRTQGLTMIPPYDDPDVIAGQGTIAHEIMGQCNDIDTIFVQIGGGGLAAGVAVYIKNLIPNVKVIGVEAEGSACMKAAVDKGEPCDIGFVSHFADGVAVSRAGDETFRLCKEYLDDIVTCSNDEICAAMKDIFDDTRAIAEPSGALSLAGLKKYVREHGLKEGNHIAIMSGANVKFHTLRLVAERCDVGEMAEGILSVDIPEAKGSFLTFCNTIGGRHVTEFSYRVHGAERARIFASVELTNGRSELDDICASLRHAGYQVTDLTEDNLAKDHIRYMIGGHLNQGSKERLFLFEFPESKGALSNFLTQLGGSFSISLFHFRISGLEYCSVLCGFDVSKDPEGKEMKEFLDSIKYPYREVTDNVAYQQFLC</sequence>
<dbReference type="EMBL" id="JAHLFE010000151">
    <property type="protein sequence ID" value="MBU3844689.1"/>
    <property type="molecule type" value="Genomic_DNA"/>
</dbReference>
<name>A0A948TGX3_9GAMM</name>